<dbReference type="Proteomes" id="UP000828048">
    <property type="component" value="Chromosome 5"/>
</dbReference>
<name>A0ACB7Y182_9ERIC</name>
<dbReference type="EMBL" id="CM037155">
    <property type="protein sequence ID" value="KAH7846685.1"/>
    <property type="molecule type" value="Genomic_DNA"/>
</dbReference>
<organism evidence="1 2">
    <name type="scientific">Vaccinium darrowii</name>
    <dbReference type="NCBI Taxonomy" id="229202"/>
    <lineage>
        <taxon>Eukaryota</taxon>
        <taxon>Viridiplantae</taxon>
        <taxon>Streptophyta</taxon>
        <taxon>Embryophyta</taxon>
        <taxon>Tracheophyta</taxon>
        <taxon>Spermatophyta</taxon>
        <taxon>Magnoliopsida</taxon>
        <taxon>eudicotyledons</taxon>
        <taxon>Gunneridae</taxon>
        <taxon>Pentapetalae</taxon>
        <taxon>asterids</taxon>
        <taxon>Ericales</taxon>
        <taxon>Ericaceae</taxon>
        <taxon>Vaccinioideae</taxon>
        <taxon>Vaccinieae</taxon>
        <taxon>Vaccinium</taxon>
    </lineage>
</organism>
<protein>
    <submittedName>
        <fullName evidence="1">Uncharacterized protein</fullName>
    </submittedName>
</protein>
<evidence type="ECO:0000313" key="1">
    <source>
        <dbReference type="EMBL" id="KAH7846685.1"/>
    </source>
</evidence>
<keyword evidence="2" id="KW-1185">Reference proteome</keyword>
<accession>A0ACB7Y182</accession>
<reference evidence="1 2" key="1">
    <citation type="journal article" date="2021" name="Hortic Res">
        <title>High-quality reference genome and annotation aids understanding of berry development for evergreen blueberry (Vaccinium darrowii).</title>
        <authorList>
            <person name="Yu J."/>
            <person name="Hulse-Kemp A.M."/>
            <person name="Babiker E."/>
            <person name="Staton M."/>
        </authorList>
    </citation>
    <scope>NUCLEOTIDE SEQUENCE [LARGE SCALE GENOMIC DNA]</scope>
    <source>
        <strain evidence="2">cv. NJ 8807/NJ 8810</strain>
        <tissue evidence="1">Young leaf</tissue>
    </source>
</reference>
<gene>
    <name evidence="1" type="ORF">Vadar_016948</name>
</gene>
<evidence type="ECO:0000313" key="2">
    <source>
        <dbReference type="Proteomes" id="UP000828048"/>
    </source>
</evidence>
<proteinExistence type="predicted"/>
<comment type="caution">
    <text evidence="1">The sequence shown here is derived from an EMBL/GenBank/DDBJ whole genome shotgun (WGS) entry which is preliminary data.</text>
</comment>
<sequence length="136" mass="14576">MAKQLRTSALLLFSFLAAAAVVTAVSGLGGGMVGGRTKVKDVKTNEEVQELGRYSVQQFNRMQKKGKKKGGGYGGDLRFQEVLEAETQVVSGVKYYLKIAAVSPGGVPKTFDAVVVVKPWAHSKELLNFDPSSPTQ</sequence>